<proteinExistence type="predicted"/>
<feature type="compositionally biased region" description="Basic and acidic residues" evidence="2">
    <location>
        <begin position="10"/>
        <end position="23"/>
    </location>
</feature>
<dbReference type="Proteomes" id="UP001258017">
    <property type="component" value="Unassembled WGS sequence"/>
</dbReference>
<dbReference type="EMBL" id="JAIFRP010004406">
    <property type="protein sequence ID" value="KAK2576309.1"/>
    <property type="molecule type" value="Genomic_DNA"/>
</dbReference>
<feature type="region of interest" description="Disordered" evidence="2">
    <location>
        <begin position="1"/>
        <end position="25"/>
    </location>
</feature>
<feature type="coiled-coil region" evidence="1">
    <location>
        <begin position="250"/>
        <end position="284"/>
    </location>
</feature>
<comment type="caution">
    <text evidence="3">The sequence shown here is derived from an EMBL/GenBank/DDBJ whole genome shotgun (WGS) entry which is preliminary data.</text>
</comment>
<keyword evidence="4" id="KW-1185">Reference proteome</keyword>
<evidence type="ECO:0000313" key="3">
    <source>
        <dbReference type="EMBL" id="KAK2576309.1"/>
    </source>
</evidence>
<organism evidence="3 4">
    <name type="scientific">Odynerus spinipes</name>
    <dbReference type="NCBI Taxonomy" id="1348599"/>
    <lineage>
        <taxon>Eukaryota</taxon>
        <taxon>Metazoa</taxon>
        <taxon>Ecdysozoa</taxon>
        <taxon>Arthropoda</taxon>
        <taxon>Hexapoda</taxon>
        <taxon>Insecta</taxon>
        <taxon>Pterygota</taxon>
        <taxon>Neoptera</taxon>
        <taxon>Endopterygota</taxon>
        <taxon>Hymenoptera</taxon>
        <taxon>Apocrita</taxon>
        <taxon>Aculeata</taxon>
        <taxon>Vespoidea</taxon>
        <taxon>Vespidae</taxon>
        <taxon>Eumeninae</taxon>
        <taxon>Odynerus</taxon>
    </lineage>
</organism>
<feature type="region of interest" description="Disordered" evidence="2">
    <location>
        <begin position="116"/>
        <end position="146"/>
    </location>
</feature>
<feature type="coiled-coil region" evidence="1">
    <location>
        <begin position="338"/>
        <end position="382"/>
    </location>
</feature>
<evidence type="ECO:0000313" key="4">
    <source>
        <dbReference type="Proteomes" id="UP001258017"/>
    </source>
</evidence>
<feature type="compositionally biased region" description="Low complexity" evidence="2">
    <location>
        <begin position="212"/>
        <end position="224"/>
    </location>
</feature>
<feature type="compositionally biased region" description="Low complexity" evidence="2">
    <location>
        <begin position="116"/>
        <end position="133"/>
    </location>
</feature>
<feature type="region of interest" description="Disordered" evidence="2">
    <location>
        <begin position="83"/>
        <end position="102"/>
    </location>
</feature>
<protein>
    <submittedName>
        <fullName evidence="3">Uncharacterized protein</fullName>
    </submittedName>
</protein>
<dbReference type="AlphaFoldDB" id="A0AAD9RAZ4"/>
<name>A0AAD9RAZ4_9HYME</name>
<reference evidence="3" key="2">
    <citation type="journal article" date="2023" name="Commun. Biol.">
        <title>Intrasexual cuticular hydrocarbon dimorphism in a wasp sheds light on hydrocarbon biosynthesis genes in Hymenoptera.</title>
        <authorList>
            <person name="Moris V.C."/>
            <person name="Podsiadlowski L."/>
            <person name="Martin S."/>
            <person name="Oeyen J.P."/>
            <person name="Donath A."/>
            <person name="Petersen M."/>
            <person name="Wilbrandt J."/>
            <person name="Misof B."/>
            <person name="Liedtke D."/>
            <person name="Thamm M."/>
            <person name="Scheiner R."/>
            <person name="Schmitt T."/>
            <person name="Niehuis O."/>
        </authorList>
    </citation>
    <scope>NUCLEOTIDE SEQUENCE</scope>
    <source>
        <strain evidence="3">GBR_01_08_01A</strain>
    </source>
</reference>
<evidence type="ECO:0000256" key="1">
    <source>
        <dbReference type="SAM" id="Coils"/>
    </source>
</evidence>
<accession>A0AAD9RAZ4</accession>
<sequence>MEIWNYRIPSNDRSEKGESRAAEMSRPILSRPRTRVYGCNYDKGESYYKPMVDHLDRKYCARPLFSEPRTSLADEIAARRNDIGSRDLSGPRNESFGRDLDLDLDPRTRASQLLSPLTSTTEQQQQQQHPLLLPEDEETVYDSRGQRTRRRFADDFANEVASTTRRFKARMAAMELDQDVDSALNKKVEDAETTLKTRRSKLFSDEFDEQQHQQQQRSKQQASSMTRWSKLINDDEEDSMLMSGAAATRARQTKARLDDLETEMEELAERQAKRERRAAALRALTHPILLLPACRTGSRNLSGNRGDYYDDLDFRAFPEEDYEDDFVVNQRRYRERAAAAFEEDLAELRRKRRDMQDRIFDVIDLNAEIEKARTTLEAADIAFQRHATKFDNEEEQDSNVSLAQKLDRTRKLANMELVPEKSKNNMQIPLRWARMQNAEPEIPTPPIGKARARFNSLANANEFIENPLDVLAMQPIKRKFLKRKKSVSF</sequence>
<keyword evidence="1" id="KW-0175">Coiled coil</keyword>
<gene>
    <name evidence="3" type="ORF">KPH14_005673</name>
</gene>
<reference evidence="3" key="1">
    <citation type="submission" date="2021-08" db="EMBL/GenBank/DDBJ databases">
        <authorList>
            <person name="Misof B."/>
            <person name="Oliver O."/>
            <person name="Podsiadlowski L."/>
            <person name="Donath A."/>
            <person name="Peters R."/>
            <person name="Mayer C."/>
            <person name="Rust J."/>
            <person name="Gunkel S."/>
            <person name="Lesny P."/>
            <person name="Martin S."/>
            <person name="Oeyen J.P."/>
            <person name="Petersen M."/>
            <person name="Panagiotis P."/>
            <person name="Wilbrandt J."/>
            <person name="Tanja T."/>
        </authorList>
    </citation>
    <scope>NUCLEOTIDE SEQUENCE</scope>
    <source>
        <strain evidence="3">GBR_01_08_01A</strain>
        <tissue evidence="3">Thorax + abdomen</tissue>
    </source>
</reference>
<feature type="region of interest" description="Disordered" evidence="2">
    <location>
        <begin position="205"/>
        <end position="226"/>
    </location>
</feature>
<evidence type="ECO:0000256" key="2">
    <source>
        <dbReference type="SAM" id="MobiDB-lite"/>
    </source>
</evidence>